<comment type="similarity">
    <text evidence="1">Belongs to the RutC family.</text>
</comment>
<comment type="caution">
    <text evidence="2">The sequence shown here is derived from an EMBL/GenBank/DDBJ whole genome shotgun (WGS) entry which is preliminary data.</text>
</comment>
<dbReference type="FunFam" id="3.30.1330.40:FF:000001">
    <property type="entry name" value="L-PSP family endoribonuclease"/>
    <property type="match status" value="1"/>
</dbReference>
<dbReference type="GO" id="GO:0005829">
    <property type="term" value="C:cytosol"/>
    <property type="evidence" value="ECO:0007669"/>
    <property type="project" value="TreeGrafter"/>
</dbReference>
<dbReference type="InterPro" id="IPR006175">
    <property type="entry name" value="YjgF/YER057c/UK114"/>
</dbReference>
<evidence type="ECO:0000256" key="1">
    <source>
        <dbReference type="ARBA" id="ARBA00010552"/>
    </source>
</evidence>
<dbReference type="PANTHER" id="PTHR11803:SF39">
    <property type="entry name" value="2-IMINOBUTANOATE_2-IMINOPROPANOATE DEAMINASE"/>
    <property type="match status" value="1"/>
</dbReference>
<dbReference type="EMBL" id="RSAS01000756">
    <property type="protein sequence ID" value="RRR67940.1"/>
    <property type="molecule type" value="Genomic_DNA"/>
</dbReference>
<dbReference type="Pfam" id="PF01042">
    <property type="entry name" value="Ribonuc_L-PSP"/>
    <property type="match status" value="1"/>
</dbReference>
<dbReference type="InterPro" id="IPR019897">
    <property type="entry name" value="RidA_CS"/>
</dbReference>
<gene>
    <name evidence="2" type="ORF">EI684_18250</name>
</gene>
<dbReference type="Gene3D" id="3.30.1330.40">
    <property type="entry name" value="RutC-like"/>
    <property type="match status" value="1"/>
</dbReference>
<name>A0A426TTF9_9CHLR</name>
<sequence length="126" mass="13411">MQRTVVTTTDAPAAIGPYSQAIVAGGMVFVSGQLPVDPATSQLIEEDIGAMTRQIFANLQAVLTAAGTTLGQVVKMTVFLADMNDFQAMNAVYAEFFPENPPARSTVQVARLPRDARIEIEAIALV</sequence>
<protein>
    <submittedName>
        <fullName evidence="2">RidA family protein</fullName>
    </submittedName>
</protein>
<dbReference type="CDD" id="cd00448">
    <property type="entry name" value="YjgF_YER057c_UK114_family"/>
    <property type="match status" value="1"/>
</dbReference>
<organism evidence="2 3">
    <name type="scientific">Candidatus Viridilinea halotolerans</name>
    <dbReference type="NCBI Taxonomy" id="2491704"/>
    <lineage>
        <taxon>Bacteria</taxon>
        <taxon>Bacillati</taxon>
        <taxon>Chloroflexota</taxon>
        <taxon>Chloroflexia</taxon>
        <taxon>Chloroflexales</taxon>
        <taxon>Chloroflexineae</taxon>
        <taxon>Oscillochloridaceae</taxon>
        <taxon>Candidatus Viridilinea</taxon>
    </lineage>
</organism>
<dbReference type="InterPro" id="IPR006056">
    <property type="entry name" value="RidA"/>
</dbReference>
<proteinExistence type="inferred from homology"/>
<dbReference type="InterPro" id="IPR035959">
    <property type="entry name" value="RutC-like_sf"/>
</dbReference>
<dbReference type="PANTHER" id="PTHR11803">
    <property type="entry name" value="2-IMINOBUTANOATE/2-IMINOPROPANOATE DEAMINASE RIDA"/>
    <property type="match status" value="1"/>
</dbReference>
<reference evidence="2 3" key="1">
    <citation type="submission" date="2018-12" db="EMBL/GenBank/DDBJ databases">
        <title>Genome Sequence of Candidatus Viridilinea halotolerans isolated from saline sulfide-rich spring.</title>
        <authorList>
            <person name="Grouzdev D.S."/>
            <person name="Burganskaya E.I."/>
            <person name="Krutkina M.S."/>
            <person name="Sukhacheva M.V."/>
            <person name="Gorlenko V.M."/>
        </authorList>
    </citation>
    <scope>NUCLEOTIDE SEQUENCE [LARGE SCALE GENOMIC DNA]</scope>
    <source>
        <strain evidence="2">Chok-6</strain>
    </source>
</reference>
<dbReference type="PROSITE" id="PS01094">
    <property type="entry name" value="UPF0076"/>
    <property type="match status" value="1"/>
</dbReference>
<dbReference type="GO" id="GO:0019239">
    <property type="term" value="F:deaminase activity"/>
    <property type="evidence" value="ECO:0007669"/>
    <property type="project" value="TreeGrafter"/>
</dbReference>
<dbReference type="AlphaFoldDB" id="A0A426TTF9"/>
<dbReference type="Proteomes" id="UP000280307">
    <property type="component" value="Unassembled WGS sequence"/>
</dbReference>
<dbReference type="SUPFAM" id="SSF55298">
    <property type="entry name" value="YjgF-like"/>
    <property type="match status" value="1"/>
</dbReference>
<evidence type="ECO:0000313" key="3">
    <source>
        <dbReference type="Proteomes" id="UP000280307"/>
    </source>
</evidence>
<accession>A0A426TTF9</accession>
<dbReference type="NCBIfam" id="TIGR00004">
    <property type="entry name" value="Rid family detoxifying hydrolase"/>
    <property type="match status" value="1"/>
</dbReference>
<evidence type="ECO:0000313" key="2">
    <source>
        <dbReference type="EMBL" id="RRR67940.1"/>
    </source>
</evidence>